<feature type="compositionally biased region" description="Basic and acidic residues" evidence="8">
    <location>
        <begin position="9"/>
        <end position="24"/>
    </location>
</feature>
<keyword evidence="9" id="KW-1133">Transmembrane helix</keyword>
<evidence type="ECO:0000256" key="4">
    <source>
        <dbReference type="ARBA" id="ARBA00022801"/>
    </source>
</evidence>
<dbReference type="EMBL" id="BMOL01000008">
    <property type="protein sequence ID" value="GGL82349.1"/>
    <property type="molecule type" value="Genomic_DNA"/>
</dbReference>
<evidence type="ECO:0000256" key="9">
    <source>
        <dbReference type="SAM" id="Phobius"/>
    </source>
</evidence>
<dbReference type="Pfam" id="PF00574">
    <property type="entry name" value="CLP_protease"/>
    <property type="match status" value="1"/>
</dbReference>
<dbReference type="EC" id="3.4.21.92" evidence="6"/>
<comment type="subcellular location">
    <subcellularLocation>
        <location evidence="6">Cytoplasm</location>
    </subcellularLocation>
</comment>
<evidence type="ECO:0000256" key="7">
    <source>
        <dbReference type="RuleBase" id="RU003567"/>
    </source>
</evidence>
<keyword evidence="9" id="KW-0472">Membrane</keyword>
<evidence type="ECO:0000256" key="3">
    <source>
        <dbReference type="ARBA" id="ARBA00022670"/>
    </source>
</evidence>
<feature type="region of interest" description="Disordered" evidence="8">
    <location>
        <begin position="1"/>
        <end position="24"/>
    </location>
</feature>
<dbReference type="CDD" id="cd07017">
    <property type="entry name" value="S14_ClpP_2"/>
    <property type="match status" value="1"/>
</dbReference>
<keyword evidence="4 6" id="KW-0378">Hydrolase</keyword>
<dbReference type="Gene3D" id="3.90.226.10">
    <property type="entry name" value="2-enoyl-CoA Hydratase, Chain A, domain 1"/>
    <property type="match status" value="1"/>
</dbReference>
<evidence type="ECO:0000256" key="5">
    <source>
        <dbReference type="ARBA" id="ARBA00022825"/>
    </source>
</evidence>
<accession>A0ABQ2GA72</accession>
<comment type="similarity">
    <text evidence="1 6 7">Belongs to the peptidase S14 family.</text>
</comment>
<feature type="transmembrane region" description="Helical" evidence="9">
    <location>
        <begin position="178"/>
        <end position="196"/>
    </location>
</feature>
<feature type="transmembrane region" description="Helical" evidence="9">
    <location>
        <begin position="48"/>
        <end position="69"/>
    </location>
</feature>
<evidence type="ECO:0000256" key="2">
    <source>
        <dbReference type="ARBA" id="ARBA00022490"/>
    </source>
</evidence>
<dbReference type="HAMAP" id="MF_00444">
    <property type="entry name" value="ClpP"/>
    <property type="match status" value="1"/>
</dbReference>
<dbReference type="NCBIfam" id="NF001368">
    <property type="entry name" value="PRK00277.1"/>
    <property type="match status" value="1"/>
</dbReference>
<keyword evidence="11" id="KW-1185">Reference proteome</keyword>
<proteinExistence type="inferred from homology"/>
<dbReference type="PANTHER" id="PTHR10381:SF70">
    <property type="entry name" value="ATP-DEPENDENT CLP PROTEASE PROTEOLYTIC SUBUNIT"/>
    <property type="match status" value="1"/>
</dbReference>
<dbReference type="PANTHER" id="PTHR10381">
    <property type="entry name" value="ATP-DEPENDENT CLP PROTEASE PROTEOLYTIC SUBUNIT"/>
    <property type="match status" value="1"/>
</dbReference>
<dbReference type="NCBIfam" id="NF011090">
    <property type="entry name" value="PRK14513.1"/>
    <property type="match status" value="1"/>
</dbReference>
<feature type="active site" description="Nucleophile" evidence="6">
    <location>
        <position position="188"/>
    </location>
</feature>
<name>A0ABQ2GA72_9DEIO</name>
<dbReference type="InterPro" id="IPR029045">
    <property type="entry name" value="ClpP/crotonase-like_dom_sf"/>
</dbReference>
<evidence type="ECO:0000313" key="11">
    <source>
        <dbReference type="Proteomes" id="UP000639973"/>
    </source>
</evidence>
<evidence type="ECO:0000256" key="6">
    <source>
        <dbReference type="HAMAP-Rule" id="MF_00444"/>
    </source>
</evidence>
<evidence type="ECO:0000313" key="10">
    <source>
        <dbReference type="EMBL" id="GGL82349.1"/>
    </source>
</evidence>
<evidence type="ECO:0000256" key="8">
    <source>
        <dbReference type="SAM" id="MobiDB-lite"/>
    </source>
</evidence>
<comment type="subunit">
    <text evidence="6">Fourteen ClpP subunits assemble into 2 heptameric rings which stack back to back to give a disk-like structure with a central cavity, resembling the structure of eukaryotic proteasomes.</text>
</comment>
<feature type="active site" evidence="6">
    <location>
        <position position="213"/>
    </location>
</feature>
<dbReference type="InterPro" id="IPR023562">
    <property type="entry name" value="ClpP/TepA"/>
</dbReference>
<gene>
    <name evidence="6" type="primary">clpP</name>
    <name evidence="10" type="ORF">GCM10010840_20090</name>
</gene>
<dbReference type="NCBIfam" id="NF009205">
    <property type="entry name" value="PRK12553.1"/>
    <property type="match status" value="1"/>
</dbReference>
<dbReference type="SUPFAM" id="SSF52096">
    <property type="entry name" value="ClpP/crotonase"/>
    <property type="match status" value="1"/>
</dbReference>
<reference evidence="11" key="1">
    <citation type="journal article" date="2019" name="Int. J. Syst. Evol. Microbiol.">
        <title>The Global Catalogue of Microorganisms (GCM) 10K type strain sequencing project: providing services to taxonomists for standard genome sequencing and annotation.</title>
        <authorList>
            <consortium name="The Broad Institute Genomics Platform"/>
            <consortium name="The Broad Institute Genome Sequencing Center for Infectious Disease"/>
            <person name="Wu L."/>
            <person name="Ma J."/>
        </authorList>
    </citation>
    <scope>NUCLEOTIDE SEQUENCE [LARGE SCALE GENOMIC DNA]</scope>
    <source>
        <strain evidence="11">JCM 15442</strain>
    </source>
</reference>
<comment type="function">
    <text evidence="6">Cleaves peptides in various proteins in a process that requires ATP hydrolysis. Has a chymotrypsin-like activity. Plays a major role in the degradation of misfolded proteins.</text>
</comment>
<evidence type="ECO:0000256" key="1">
    <source>
        <dbReference type="ARBA" id="ARBA00007039"/>
    </source>
</evidence>
<protein>
    <recommendedName>
        <fullName evidence="6 7">ATP-dependent Clp protease proteolytic subunit</fullName>
        <ecNumber evidence="6">3.4.21.92</ecNumber>
    </recommendedName>
    <alternativeName>
        <fullName evidence="6">Endopeptidase Clp</fullName>
    </alternativeName>
</protein>
<dbReference type="InterPro" id="IPR001907">
    <property type="entry name" value="ClpP"/>
</dbReference>
<keyword evidence="5 6" id="KW-0720">Serine protease</keyword>
<comment type="catalytic activity">
    <reaction evidence="6">
        <text>Hydrolysis of proteins to small peptides in the presence of ATP and magnesium. alpha-casein is the usual test substrate. In the absence of ATP, only oligopeptides shorter than five residues are hydrolyzed (such as succinyl-Leu-Tyr-|-NHMec, and Leu-Tyr-Leu-|-Tyr-Trp, in which cleavage of the -Tyr-|-Leu- and -Tyr-|-Trp bonds also occurs).</text>
        <dbReference type="EC" id="3.4.21.92"/>
    </reaction>
</comment>
<organism evidence="10 11">
    <name type="scientific">Deinococcus aerolatus</name>
    <dbReference type="NCBI Taxonomy" id="522487"/>
    <lineage>
        <taxon>Bacteria</taxon>
        <taxon>Thermotogati</taxon>
        <taxon>Deinococcota</taxon>
        <taxon>Deinococci</taxon>
        <taxon>Deinococcales</taxon>
        <taxon>Deinococcaceae</taxon>
        <taxon>Deinococcus</taxon>
    </lineage>
</organism>
<dbReference type="Proteomes" id="UP000639973">
    <property type="component" value="Unassembled WGS sequence"/>
</dbReference>
<sequence>MLPQSAYGRWRERSPGDAFEGRRQEVSDRGRVGRAAALFAWPFKDMRLALIAGSVCVGLICLGNVLIVATGQATPAFPTFARQGRPIIARMGIIPYVIEQTGRGERSYDIYSRLLKDRIIFVGTPIESQMANSIVAQLLLLDSQNPEQEIQMYINCPGGEVYAGLAIYDTMRYIKAPVSTICVGIAMSMGSVLLMAGDKGKRMALPNSRIMIHQGSAGFRGNTPDLEVQAKEVLHLRDRLVSIYNKHTDLPHEKLLRDMERDYFMSAEEAMKYGLIDSVIENTRQIEEVGA</sequence>
<keyword evidence="2 6" id="KW-0963">Cytoplasm</keyword>
<keyword evidence="3 6" id="KW-0645">Protease</keyword>
<comment type="caution">
    <text evidence="10">The sequence shown here is derived from an EMBL/GenBank/DDBJ whole genome shotgun (WGS) entry which is preliminary data.</text>
</comment>
<dbReference type="PRINTS" id="PR00127">
    <property type="entry name" value="CLPPROTEASEP"/>
</dbReference>
<keyword evidence="9" id="KW-0812">Transmembrane</keyword>